<evidence type="ECO:0000313" key="4">
    <source>
        <dbReference type="EMBL" id="MFC3757717.1"/>
    </source>
</evidence>
<evidence type="ECO:0000259" key="2">
    <source>
        <dbReference type="Pfam" id="PF18962"/>
    </source>
</evidence>
<dbReference type="Proteomes" id="UP001595735">
    <property type="component" value="Unassembled WGS sequence"/>
</dbReference>
<feature type="domain" description="GEVED" evidence="3">
    <location>
        <begin position="87"/>
        <end position="178"/>
    </location>
</feature>
<proteinExistence type="predicted"/>
<gene>
    <name evidence="4" type="ORF">ACFONJ_17195</name>
</gene>
<dbReference type="Pfam" id="PF20009">
    <property type="entry name" value="GEVED"/>
    <property type="match status" value="2"/>
</dbReference>
<feature type="domain" description="Secretion system C-terminal sorting" evidence="2">
    <location>
        <begin position="367"/>
        <end position="432"/>
    </location>
</feature>
<protein>
    <submittedName>
        <fullName evidence="4">GEVED domain-containing protein</fullName>
    </submittedName>
</protein>
<organism evidence="4 5">
    <name type="scientific">Chryseobacterium tructae</name>
    <dbReference type="NCBI Taxonomy" id="1037380"/>
    <lineage>
        <taxon>Bacteria</taxon>
        <taxon>Pseudomonadati</taxon>
        <taxon>Bacteroidota</taxon>
        <taxon>Flavobacteriia</taxon>
        <taxon>Flavobacteriales</taxon>
        <taxon>Weeksellaceae</taxon>
        <taxon>Chryseobacterium group</taxon>
        <taxon>Chryseobacterium</taxon>
    </lineage>
</organism>
<dbReference type="RefSeq" id="WP_290299074.1">
    <property type="nucleotide sequence ID" value="NZ_JAUFQR010000001.1"/>
</dbReference>
<name>A0ABV7XYP4_9FLAO</name>
<evidence type="ECO:0000259" key="3">
    <source>
        <dbReference type="Pfam" id="PF20009"/>
    </source>
</evidence>
<feature type="domain" description="GEVED" evidence="3">
    <location>
        <begin position="258"/>
        <end position="346"/>
    </location>
</feature>
<dbReference type="InterPro" id="IPR026444">
    <property type="entry name" value="Secre_tail"/>
</dbReference>
<evidence type="ECO:0000256" key="1">
    <source>
        <dbReference type="ARBA" id="ARBA00022729"/>
    </source>
</evidence>
<dbReference type="EMBL" id="JBHRYO010000002">
    <property type="protein sequence ID" value="MFC3757717.1"/>
    <property type="molecule type" value="Genomic_DNA"/>
</dbReference>
<keyword evidence="1" id="KW-0732">Signal</keyword>
<evidence type="ECO:0000313" key="5">
    <source>
        <dbReference type="Proteomes" id="UP001595735"/>
    </source>
</evidence>
<keyword evidence="5" id="KW-1185">Reference proteome</keyword>
<comment type="caution">
    <text evidence="4">The sequence shown here is derived from an EMBL/GenBank/DDBJ whole genome shotgun (WGS) entry which is preliminary data.</text>
</comment>
<reference evidence="5" key="1">
    <citation type="journal article" date="2019" name="Int. J. Syst. Evol. Microbiol.">
        <title>The Global Catalogue of Microorganisms (GCM) 10K type strain sequencing project: providing services to taxonomists for standard genome sequencing and annotation.</title>
        <authorList>
            <consortium name="The Broad Institute Genomics Platform"/>
            <consortium name="The Broad Institute Genome Sequencing Center for Infectious Disease"/>
            <person name="Wu L."/>
            <person name="Ma J."/>
        </authorList>
    </citation>
    <scope>NUCLEOTIDE SEQUENCE [LARGE SCALE GENOMIC DNA]</scope>
    <source>
        <strain evidence="5">CECT 7798</strain>
    </source>
</reference>
<sequence length="434" mass="46893">MKKITTLSAIILYGLMDAQYCNPAFQYGAGSNMISNVTFGSINNASSTNSSNTPEYEDFTSLSTDLIAGSTYPISVKGPSSTFPSDVMVYIDFNGNGSFDDAGESFYIGRLEAANPANAFTIDHSITVPANVSGGSKRMRVLKNTNVQAYSDPNAENSIHSACDSGLRAGQTEDYTVNIQGNNPSFPFPYCGTESVTSLTVSEISKVEFAGIDNESPIDGNSQVIEDFTGTIFNVSRGNGYPITVTGGTHGQSTVSAYAYIDFNHNNQFDADEKFNLGYLDNSNPVSGHESGATSETITIPVNAALGNTRFRIVKAYESSSWMGTLENLACPSGWFIGQVEDYTINVQPESLSTTEVSKDKSIEVKLYPNPTSGNATIKMKEGLEKYEVYSISGQKLLEGNSDTVNMRSLIPGNYLIKIQTKDKKIITKKIIKK</sequence>
<dbReference type="InterPro" id="IPR045474">
    <property type="entry name" value="GEVED"/>
</dbReference>
<dbReference type="Pfam" id="PF18962">
    <property type="entry name" value="Por_Secre_tail"/>
    <property type="match status" value="1"/>
</dbReference>
<accession>A0ABV7XYP4</accession>
<dbReference type="NCBIfam" id="TIGR04183">
    <property type="entry name" value="Por_Secre_tail"/>
    <property type="match status" value="1"/>
</dbReference>